<keyword evidence="2" id="KW-1185">Reference proteome</keyword>
<accession>A0ACC1MBE8</accession>
<sequence>MLLSGLIPFAVIFIELLFVFQSLWQNKSGFYYMFGFLAVVSVILVVTIAEVTVVTIYVQLCSENYHWWWQSFFVGGSSAVWVFLYSVWYYMFKLHITGFVSSLLFFAYTFIACCVYGLLTGTIGFLSAYAFVRRIYSAIKVD</sequence>
<evidence type="ECO:0000313" key="1">
    <source>
        <dbReference type="EMBL" id="KAJ2956150.1"/>
    </source>
</evidence>
<protein>
    <submittedName>
        <fullName evidence="1">Uncharacterized protein</fullName>
    </submittedName>
</protein>
<dbReference type="Proteomes" id="UP001143910">
    <property type="component" value="Unassembled WGS sequence"/>
</dbReference>
<organism evidence="1 2">
    <name type="scientific">Zarea fungicola</name>
    <dbReference type="NCBI Taxonomy" id="93591"/>
    <lineage>
        <taxon>Eukaryota</taxon>
        <taxon>Fungi</taxon>
        <taxon>Dikarya</taxon>
        <taxon>Ascomycota</taxon>
        <taxon>Pezizomycotina</taxon>
        <taxon>Sordariomycetes</taxon>
        <taxon>Hypocreomycetidae</taxon>
        <taxon>Hypocreales</taxon>
        <taxon>Cordycipitaceae</taxon>
        <taxon>Zarea</taxon>
    </lineage>
</organism>
<reference evidence="1" key="1">
    <citation type="submission" date="2022-08" db="EMBL/GenBank/DDBJ databases">
        <title>Genome Sequence of Lecanicillium fungicola.</title>
        <authorList>
            <person name="Buettner E."/>
        </authorList>
    </citation>
    <scope>NUCLEOTIDE SEQUENCE</scope>
    <source>
        <strain evidence="1">Babe33</strain>
    </source>
</reference>
<proteinExistence type="predicted"/>
<dbReference type="EMBL" id="JANJQO010003781">
    <property type="protein sequence ID" value="KAJ2956150.1"/>
    <property type="molecule type" value="Genomic_DNA"/>
</dbReference>
<comment type="caution">
    <text evidence="1">The sequence shown here is derived from an EMBL/GenBank/DDBJ whole genome shotgun (WGS) entry which is preliminary data.</text>
</comment>
<name>A0ACC1MBE8_9HYPO</name>
<evidence type="ECO:0000313" key="2">
    <source>
        <dbReference type="Proteomes" id="UP001143910"/>
    </source>
</evidence>
<gene>
    <name evidence="1" type="ORF">NQ176_g11340</name>
</gene>